<dbReference type="PANTHER" id="PTHR30005">
    <property type="entry name" value="EXOPOLYPHOSPHATASE"/>
    <property type="match status" value="1"/>
</dbReference>
<dbReference type="PIRSF" id="PIRSF001267">
    <property type="entry name" value="Pyrophosphatase_GppA_Ppx"/>
    <property type="match status" value="1"/>
</dbReference>
<evidence type="ECO:0000256" key="6">
    <source>
        <dbReference type="ARBA" id="ARBA00020416"/>
    </source>
</evidence>
<dbReference type="Pfam" id="PF21447">
    <property type="entry name" value="Ppx-GppA_III"/>
    <property type="match status" value="1"/>
</dbReference>
<evidence type="ECO:0000256" key="7">
    <source>
        <dbReference type="ARBA" id="ARBA00022475"/>
    </source>
</evidence>
<dbReference type="CDD" id="cd24053">
    <property type="entry name" value="ASKHA_NBD_EcPPX-GppA-like"/>
    <property type="match status" value="1"/>
</dbReference>
<proteinExistence type="inferred from homology"/>
<dbReference type="RefSeq" id="WP_192538079.1">
    <property type="nucleotide sequence ID" value="NZ_RRZB01000018.1"/>
</dbReference>
<evidence type="ECO:0000313" key="13">
    <source>
        <dbReference type="EMBL" id="MBE0463563.1"/>
    </source>
</evidence>
<evidence type="ECO:0000313" key="14">
    <source>
        <dbReference type="Proteomes" id="UP001645038"/>
    </source>
</evidence>
<dbReference type="Pfam" id="PF02541">
    <property type="entry name" value="Ppx-GppA"/>
    <property type="match status" value="1"/>
</dbReference>
<feature type="domain" description="Ppx/GppA phosphatase C-terminal" evidence="12">
    <location>
        <begin position="328"/>
        <end position="495"/>
    </location>
</feature>
<keyword evidence="9" id="KW-0472">Membrane</keyword>
<dbReference type="Proteomes" id="UP001645038">
    <property type="component" value="Unassembled WGS sequence"/>
</dbReference>
<evidence type="ECO:0000256" key="5">
    <source>
        <dbReference type="ARBA" id="ARBA00012451"/>
    </source>
</evidence>
<evidence type="ECO:0000256" key="1">
    <source>
        <dbReference type="ARBA" id="ARBA00001946"/>
    </source>
</evidence>
<evidence type="ECO:0000256" key="10">
    <source>
        <dbReference type="ARBA" id="ARBA00047607"/>
    </source>
</evidence>
<dbReference type="InterPro" id="IPR050273">
    <property type="entry name" value="GppA/Ppx_hydrolase"/>
</dbReference>
<organism evidence="13 14">
    <name type="scientific">Halomonas colorata</name>
    <dbReference type="NCBI Taxonomy" id="2742615"/>
    <lineage>
        <taxon>Bacteria</taxon>
        <taxon>Pseudomonadati</taxon>
        <taxon>Pseudomonadota</taxon>
        <taxon>Gammaproteobacteria</taxon>
        <taxon>Oceanospirillales</taxon>
        <taxon>Halomonadaceae</taxon>
        <taxon>Halomonas</taxon>
    </lineage>
</organism>
<dbReference type="EC" id="3.6.1.11" evidence="5"/>
<dbReference type="EMBL" id="RRZB01000018">
    <property type="protein sequence ID" value="MBE0463563.1"/>
    <property type="molecule type" value="Genomic_DNA"/>
</dbReference>
<name>A0ABR9FY39_9GAMM</name>
<protein>
    <recommendedName>
        <fullName evidence="6">Exopolyphosphatase</fullName>
        <ecNumber evidence="5">3.6.1.11</ecNumber>
    </recommendedName>
</protein>
<dbReference type="InterPro" id="IPR043129">
    <property type="entry name" value="ATPase_NBD"/>
</dbReference>
<feature type="domain" description="Ppx/GppA phosphatase N-terminal" evidence="11">
    <location>
        <begin position="38"/>
        <end position="320"/>
    </location>
</feature>
<dbReference type="SUPFAM" id="SSF53067">
    <property type="entry name" value="Actin-like ATPase domain"/>
    <property type="match status" value="2"/>
</dbReference>
<evidence type="ECO:0000259" key="12">
    <source>
        <dbReference type="Pfam" id="PF21447"/>
    </source>
</evidence>
<dbReference type="GO" id="GO:0004309">
    <property type="term" value="F:exopolyphosphatase activity"/>
    <property type="evidence" value="ECO:0007669"/>
    <property type="project" value="UniProtKB-EC"/>
</dbReference>
<comment type="cofactor">
    <cofactor evidence="1">
        <name>Mg(2+)</name>
        <dbReference type="ChEBI" id="CHEBI:18420"/>
    </cofactor>
</comment>
<evidence type="ECO:0000259" key="11">
    <source>
        <dbReference type="Pfam" id="PF02541"/>
    </source>
</evidence>
<evidence type="ECO:0000256" key="2">
    <source>
        <dbReference type="ARBA" id="ARBA00004202"/>
    </source>
</evidence>
<evidence type="ECO:0000256" key="8">
    <source>
        <dbReference type="ARBA" id="ARBA00022801"/>
    </source>
</evidence>
<comment type="catalytic activity">
    <reaction evidence="10">
        <text>[phosphate](n) + H2O = [phosphate](n-1) + phosphate + H(+)</text>
        <dbReference type="Rhea" id="RHEA:21528"/>
        <dbReference type="Rhea" id="RHEA-COMP:9859"/>
        <dbReference type="Rhea" id="RHEA-COMP:14279"/>
        <dbReference type="ChEBI" id="CHEBI:15377"/>
        <dbReference type="ChEBI" id="CHEBI:15378"/>
        <dbReference type="ChEBI" id="CHEBI:16838"/>
        <dbReference type="ChEBI" id="CHEBI:43474"/>
        <dbReference type="EC" id="3.6.1.11"/>
    </reaction>
</comment>
<comment type="similarity">
    <text evidence="3">Belongs to the GppA/Ppx family.</text>
</comment>
<comment type="subunit">
    <text evidence="4">Homodimer.</text>
</comment>
<dbReference type="PANTHER" id="PTHR30005:SF14">
    <property type="entry name" value="EXOPOLYPHOSPHATASE"/>
    <property type="match status" value="1"/>
</dbReference>
<dbReference type="NCBIfam" id="TIGR03706">
    <property type="entry name" value="exo_poly_only"/>
    <property type="match status" value="1"/>
</dbReference>
<sequence length="514" mass="56896">MPKDITPSVAAPSSELESAAPQRLAAIDLGSNSFHLLVANYQNERLQVVARLGEKVQLAAGLDEDGKLNEAAMQRALDCLGRFAPFLSDIESANLRIVGTNALRDAHNSQAFIERAEAQLGHSIEIIAGREEARLIYLGAAHALAENGRRLIVDIGGGSTEFIIGEEFEPKALESLRMGCITFSSRFFPDGELSEKRMRRAELAALSELAHIQRPYLRLGWEDPVGSSGTIKAAASVLLAYGDTPSEGVITRSGLKKLRERLIKCKHLDKVELDGLKPDRARVFPAGIAILNAIFEAFDLSQMRFADGALREGVLYDMAGRNSAEDTRSRSLEALQRIYDVDSRQADNVADTALRLFKQVQDVWSLTHEHRYYLEWASYVHEIGLAISHSQFHRHGAYLLEHSDLAGFSRPEQHQLAFLVRAHRRKFPLKEWQALPKAQQAHSAKLAQLLRLAVLLNHSRPESAPPLPSISADEQNLTLILPASEEPTLFSTDIEQELVYLQGAGLTLNVIQES</sequence>
<dbReference type="Gene3D" id="3.30.420.40">
    <property type="match status" value="1"/>
</dbReference>
<dbReference type="InterPro" id="IPR048950">
    <property type="entry name" value="Ppx_GppA_C"/>
</dbReference>
<dbReference type="Gene3D" id="1.10.3210.10">
    <property type="entry name" value="Hypothetical protein af1432"/>
    <property type="match status" value="1"/>
</dbReference>
<evidence type="ECO:0000256" key="4">
    <source>
        <dbReference type="ARBA" id="ARBA00011738"/>
    </source>
</evidence>
<dbReference type="SUPFAM" id="SSF109604">
    <property type="entry name" value="HD-domain/PDEase-like"/>
    <property type="match status" value="1"/>
</dbReference>
<evidence type="ECO:0000256" key="9">
    <source>
        <dbReference type="ARBA" id="ARBA00023136"/>
    </source>
</evidence>
<dbReference type="Gene3D" id="3.30.420.150">
    <property type="entry name" value="Exopolyphosphatase. Domain 2"/>
    <property type="match status" value="1"/>
</dbReference>
<comment type="caution">
    <text evidence="13">The sequence shown here is derived from an EMBL/GenBank/DDBJ whole genome shotgun (WGS) entry which is preliminary data.</text>
</comment>
<comment type="subcellular location">
    <subcellularLocation>
        <location evidence="2">Cell membrane</location>
        <topology evidence="2">Peripheral membrane protein</topology>
    </subcellularLocation>
</comment>
<keyword evidence="14" id="KW-1185">Reference proteome</keyword>
<dbReference type="InterPro" id="IPR030673">
    <property type="entry name" value="PyroPPase_GppA_Ppx"/>
</dbReference>
<dbReference type="InterPro" id="IPR022371">
    <property type="entry name" value="Exopolyphosphatase"/>
</dbReference>
<keyword evidence="8 13" id="KW-0378">Hydrolase</keyword>
<keyword evidence="7" id="KW-1003">Cell membrane</keyword>
<evidence type="ECO:0000256" key="3">
    <source>
        <dbReference type="ARBA" id="ARBA00007125"/>
    </source>
</evidence>
<reference evidence="13 14" key="1">
    <citation type="submission" date="2020-07" db="EMBL/GenBank/DDBJ databases">
        <title>Halophilic bacteria isolated from french cheeses.</title>
        <authorList>
            <person name="Kothe C.I."/>
            <person name="Farah-Kraiem B."/>
            <person name="Renault P."/>
            <person name="Dridi B."/>
        </authorList>
    </citation>
    <scope>NUCLEOTIDE SEQUENCE [LARGE SCALE GENOMIC DNA]</scope>
    <source>
        <strain evidence="13 14">FME20</strain>
    </source>
</reference>
<gene>
    <name evidence="13" type="primary">ppx</name>
    <name evidence="13" type="ORF">EI547_08850</name>
</gene>
<accession>A0ABR9FY39</accession>
<dbReference type="InterPro" id="IPR003695">
    <property type="entry name" value="Ppx_GppA_N"/>
</dbReference>